<evidence type="ECO:0000313" key="6">
    <source>
        <dbReference type="Proteomes" id="UP000057981"/>
    </source>
</evidence>
<feature type="chain" id="PRO_5006043114" evidence="3">
    <location>
        <begin position="18"/>
        <end position="1218"/>
    </location>
</feature>
<evidence type="ECO:0000259" key="4">
    <source>
        <dbReference type="Pfam" id="PF00149"/>
    </source>
</evidence>
<dbReference type="PROSITE" id="PS51257">
    <property type="entry name" value="PROKAR_LIPOPROTEIN"/>
    <property type="match status" value="1"/>
</dbReference>
<evidence type="ECO:0000313" key="5">
    <source>
        <dbReference type="EMBL" id="ALJ04147.1"/>
    </source>
</evidence>
<dbReference type="OrthoDB" id="333971at2"/>
<dbReference type="InterPro" id="IPR051558">
    <property type="entry name" value="Metallophosphoesterase_PAP"/>
</dbReference>
<sequence>MKKTLLIFLLFVVTACATYKSNQNQLINTPFVEGINNETTNIFLIGDAGKLEDDGTPPKALLSIQEHFPKANEDDILLFLGDNIYPKGMPSKNNKQAKHILQTQINVAETFPGKVMFIPGNHDWYSGIKGLKRQEDMVEEALGKNTFLPENGCPIEKVNISDDIVLLVVDSHWYITNWNKQPTINDDCEIKSRSLFLDEFRDEIKKARGKTTLVAIHHPMYTNGPHGGNYSFVDHLKPLPVLGTLKNIIRSTSGISNADISNHFYNELRKNLIAAAQQNNNVIFLSGHEHNLQFIEHDNLTQIVSGSGSKENPTRVKNDGNQFGLGVNGYAVLNINKNKSSNVQFINAISNEVVFRKTIQEATHTNLIDYPKRFNDSILASVYNKKEVEKSKFYKMLWGNRYRKYFNIEVKAKTVDLDTFYGGLIPIRKGGGTQSKSLRLRANDGKEYVMRAVKKSATQYIQAAMFKDHFVEGQFDDTATESLVKDVFTGSHPYAPLVISTLSDAVDVYHLNPQLLYVPKQNTLGRFNSEFGNELYLFEEHASDGHVELAGGNFTGDIISTIDMMEDLHSDEDVILDQVSYIRARLFDMLIGDWDRHQDQWRWMEFKEKGKKIYRPLPRDRDQAFSIMSDGFMLGAAVALIPPARVLRKYSTDLKDVKGVNAEPYPLDMAFLVDIDKKTWDEQVDFITKQVTDSVINIAFSKIPQEVQDSSIDKIKKILKQRRANLQKIADRYYKLTSKYAVFTATNKDDYIKIISNENGAVTVEMYRKKDDTIKDRFHYRKHQPEETKEIWIYGLDDDDTFEVIGKSKKIKIRLIGGQNNDAYKVAEGTNVYIYDYESKKNDVLEAKKAKIKLTDDYETNVYDYKKLKANSNQIIPTIGANPDDGLKLGFSNIYTVNGFKRNPYTSQHQFKANYYFATKGYELNYHGEFAHVINNFNFVLGVNFQSPNFSQNFFGYGNETPNFDDDYGLNYNRVKIRNFSVAPGLVWNSKRGSKLSMGLSYESIEIHQTHNRFVDGNPQLPNYIFDEVQFGGVNATFEFLNFDNNAYPTMGMSFDVSIGLKSNLDEKGRTYGYLIPKWSIAHKLSSSGKLVLATTVKGHVNFSDDFEFYQAATIGGLDGLRGFRNQRFTGKQAFYQNTDIRYSFSNLKTLIIPIKMGVYGSFDYGRVWLPNFDYSEKWHNTYGGGFFVNMAEIMSLNLGAFNSSDGLRVAFGLGFGF</sequence>
<evidence type="ECO:0000256" key="2">
    <source>
        <dbReference type="ARBA" id="ARBA00022801"/>
    </source>
</evidence>
<dbReference type="Proteomes" id="UP000057981">
    <property type="component" value="Chromosome"/>
</dbReference>
<organism evidence="5 6">
    <name type="scientific">Pseudalgibacter alginicilyticus</name>
    <dbReference type="NCBI Taxonomy" id="1736674"/>
    <lineage>
        <taxon>Bacteria</taxon>
        <taxon>Pseudomonadati</taxon>
        <taxon>Bacteroidota</taxon>
        <taxon>Flavobacteriia</taxon>
        <taxon>Flavobacteriales</taxon>
        <taxon>Flavobacteriaceae</taxon>
        <taxon>Pseudalgibacter</taxon>
    </lineage>
</organism>
<gene>
    <name evidence="5" type="ORF">APS56_02825</name>
</gene>
<dbReference type="InterPro" id="IPR029052">
    <property type="entry name" value="Metallo-depent_PP-like"/>
</dbReference>
<dbReference type="Pfam" id="PF00149">
    <property type="entry name" value="Metallophos"/>
    <property type="match status" value="1"/>
</dbReference>
<name>A0A0P0D0D0_9FLAO</name>
<dbReference type="RefSeq" id="WP_054724583.1">
    <property type="nucleotide sequence ID" value="NZ_CP012898.1"/>
</dbReference>
<feature type="domain" description="Calcineurin-like phosphoesterase" evidence="4">
    <location>
        <begin position="43"/>
        <end position="235"/>
    </location>
</feature>
<keyword evidence="2" id="KW-0378">Hydrolase</keyword>
<reference evidence="5 6" key="1">
    <citation type="submission" date="2015-10" db="EMBL/GenBank/DDBJ databases">
        <authorList>
            <person name="Gilbert D.G."/>
        </authorList>
    </citation>
    <scope>NUCLEOTIDE SEQUENCE [LARGE SCALE GENOMIC DNA]</scope>
    <source>
        <strain evidence="6">HZ-22</strain>
    </source>
</reference>
<dbReference type="PANTHER" id="PTHR10161">
    <property type="entry name" value="TARTRATE-RESISTANT ACID PHOSPHATASE TYPE 5"/>
    <property type="match status" value="1"/>
</dbReference>
<dbReference type="STRING" id="1736674.APS56_02825"/>
<accession>A0A0P0D0D0</accession>
<dbReference type="PANTHER" id="PTHR10161:SF14">
    <property type="entry name" value="TARTRATE-RESISTANT ACID PHOSPHATASE TYPE 5"/>
    <property type="match status" value="1"/>
</dbReference>
<dbReference type="Gene3D" id="3.60.21.10">
    <property type="match status" value="1"/>
</dbReference>
<dbReference type="InterPro" id="IPR004843">
    <property type="entry name" value="Calcineurin-like_PHP"/>
</dbReference>
<feature type="signal peptide" evidence="3">
    <location>
        <begin position="1"/>
        <end position="17"/>
    </location>
</feature>
<keyword evidence="6" id="KW-1185">Reference proteome</keyword>
<evidence type="ECO:0000256" key="1">
    <source>
        <dbReference type="ARBA" id="ARBA00022729"/>
    </source>
</evidence>
<protein>
    <submittedName>
        <fullName evidence="5">Phosphoesterase</fullName>
    </submittedName>
</protein>
<dbReference type="SUPFAM" id="SSF56300">
    <property type="entry name" value="Metallo-dependent phosphatases"/>
    <property type="match status" value="1"/>
</dbReference>
<dbReference type="EMBL" id="CP012898">
    <property type="protein sequence ID" value="ALJ04147.1"/>
    <property type="molecule type" value="Genomic_DNA"/>
</dbReference>
<dbReference type="GO" id="GO:0016787">
    <property type="term" value="F:hydrolase activity"/>
    <property type="evidence" value="ECO:0007669"/>
    <property type="project" value="UniProtKB-KW"/>
</dbReference>
<dbReference type="PATRIC" id="fig|1736674.3.peg.588"/>
<evidence type="ECO:0000256" key="3">
    <source>
        <dbReference type="SAM" id="SignalP"/>
    </source>
</evidence>
<keyword evidence="1 3" id="KW-0732">Signal</keyword>
<dbReference type="AlphaFoldDB" id="A0A0P0D0D0"/>
<dbReference type="KEGG" id="ahz:APS56_02825"/>
<proteinExistence type="predicted"/>